<protein>
    <submittedName>
        <fullName evidence="1">Unannotated protein</fullName>
    </submittedName>
</protein>
<dbReference type="EMBL" id="CAEZUS010000100">
    <property type="protein sequence ID" value="CAB4611605.1"/>
    <property type="molecule type" value="Genomic_DNA"/>
</dbReference>
<sequence length="48" mass="5217">MVAAIDSKNLGSISLHESFGFVESARMPEVAQKNGQLLTLVLMQKILT</sequence>
<proteinExistence type="predicted"/>
<accession>A0A6J6HJZ7</accession>
<gene>
    <name evidence="1" type="ORF">UFOPK1852_00713</name>
</gene>
<organism evidence="1">
    <name type="scientific">freshwater metagenome</name>
    <dbReference type="NCBI Taxonomy" id="449393"/>
    <lineage>
        <taxon>unclassified sequences</taxon>
        <taxon>metagenomes</taxon>
        <taxon>ecological metagenomes</taxon>
    </lineage>
</organism>
<evidence type="ECO:0000313" key="1">
    <source>
        <dbReference type="EMBL" id="CAB4611605.1"/>
    </source>
</evidence>
<dbReference type="Gene3D" id="3.40.630.30">
    <property type="match status" value="1"/>
</dbReference>
<reference evidence="1" key="1">
    <citation type="submission" date="2020-05" db="EMBL/GenBank/DDBJ databases">
        <authorList>
            <person name="Chiriac C."/>
            <person name="Salcher M."/>
            <person name="Ghai R."/>
            <person name="Kavagutti S V."/>
        </authorList>
    </citation>
    <scope>NUCLEOTIDE SEQUENCE</scope>
</reference>
<dbReference type="SUPFAM" id="SSF55729">
    <property type="entry name" value="Acyl-CoA N-acyltransferases (Nat)"/>
    <property type="match status" value="1"/>
</dbReference>
<name>A0A6J6HJZ7_9ZZZZ</name>
<dbReference type="InterPro" id="IPR016181">
    <property type="entry name" value="Acyl_CoA_acyltransferase"/>
</dbReference>
<dbReference type="AlphaFoldDB" id="A0A6J6HJZ7"/>